<keyword evidence="4" id="KW-0378">Hydrolase</keyword>
<keyword evidence="4" id="KW-0645">Protease</keyword>
<dbReference type="SUPFAM" id="SSF55166">
    <property type="entry name" value="Hedgehog/DD-peptidase"/>
    <property type="match status" value="1"/>
</dbReference>
<dbReference type="InterPro" id="IPR003709">
    <property type="entry name" value="VanY-like_core_dom"/>
</dbReference>
<dbReference type="GO" id="GO:0006508">
    <property type="term" value="P:proteolysis"/>
    <property type="evidence" value="ECO:0007669"/>
    <property type="project" value="InterPro"/>
</dbReference>
<evidence type="ECO:0000259" key="3">
    <source>
        <dbReference type="Pfam" id="PF02557"/>
    </source>
</evidence>
<feature type="transmembrane region" description="Helical" evidence="2">
    <location>
        <begin position="29"/>
        <end position="52"/>
    </location>
</feature>
<feature type="region of interest" description="Disordered" evidence="1">
    <location>
        <begin position="57"/>
        <end position="122"/>
    </location>
</feature>
<feature type="region of interest" description="Disordered" evidence="1">
    <location>
        <begin position="1"/>
        <end position="23"/>
    </location>
</feature>
<evidence type="ECO:0000313" key="4">
    <source>
        <dbReference type="EMBL" id="KKI99263.1"/>
    </source>
</evidence>
<evidence type="ECO:0000256" key="2">
    <source>
        <dbReference type="SAM" id="Phobius"/>
    </source>
</evidence>
<dbReference type="InterPro" id="IPR058193">
    <property type="entry name" value="VanY/YodJ_core_dom"/>
</dbReference>
<dbReference type="AlphaFoldDB" id="A0A0M2PX66"/>
<accession>A0A0M2PX66</accession>
<comment type="caution">
    <text evidence="4">The sequence shown here is derived from an EMBL/GenBank/DDBJ whole genome shotgun (WGS) entry which is preliminary data.</text>
</comment>
<gene>
    <name evidence="4" type="ORF">PROH_16140</name>
</gene>
<keyword evidence="2" id="KW-0472">Membrane</keyword>
<feature type="domain" description="D-alanyl-D-alanine carboxypeptidase-like core" evidence="3">
    <location>
        <begin position="138"/>
        <end position="267"/>
    </location>
</feature>
<name>A0A0M2PX66_PROHO</name>
<dbReference type="Gene3D" id="3.30.1380.10">
    <property type="match status" value="1"/>
</dbReference>
<feature type="compositionally biased region" description="Low complexity" evidence="1">
    <location>
        <begin position="78"/>
        <end position="98"/>
    </location>
</feature>
<keyword evidence="5" id="KW-1185">Reference proteome</keyword>
<dbReference type="eggNOG" id="COG1876">
    <property type="taxonomic scope" value="Bacteria"/>
</dbReference>
<feature type="compositionally biased region" description="Polar residues" evidence="1">
    <location>
        <begin position="99"/>
        <end position="112"/>
    </location>
</feature>
<dbReference type="GO" id="GO:0004180">
    <property type="term" value="F:carboxypeptidase activity"/>
    <property type="evidence" value="ECO:0007669"/>
    <property type="project" value="UniProtKB-KW"/>
</dbReference>
<dbReference type="PANTHER" id="PTHR34385">
    <property type="entry name" value="D-ALANYL-D-ALANINE CARBOXYPEPTIDASE"/>
    <property type="match status" value="1"/>
</dbReference>
<sequence length="288" mass="31166">MQSTEPPEDIPVAMRDTPVKPQAPSPYRLVWVVSGAIGAIALTILSVTLWILSHPPSPSPGANAGETPVAGSSGAIADPNTDPNTNPNTNPNTDPLDPSSTSAETPDSSDPTTLLGHRPYAEAPPETLVPVLADGSLKLREAAARAWFALEEDAQKAGVSLMVLSAFRSHADQEYLFFEVKRQRGQDATTRAEVSAPPGYSEHHTGYALDIGDSSSPETYLNPDFENTAAFRWLKDNASFYGFELSFPPDNEQGISYEPWHWRFVGDQDSLETFYREDVAVPTVSPTP</sequence>
<evidence type="ECO:0000256" key="1">
    <source>
        <dbReference type="SAM" id="MobiDB-lite"/>
    </source>
</evidence>
<evidence type="ECO:0000313" key="5">
    <source>
        <dbReference type="Proteomes" id="UP000034681"/>
    </source>
</evidence>
<dbReference type="RefSeq" id="WP_017712781.1">
    <property type="nucleotide sequence ID" value="NZ_KB235937.1"/>
</dbReference>
<organism evidence="4 5">
    <name type="scientific">Prochlorothrix hollandica PCC 9006 = CALU 1027</name>
    <dbReference type="NCBI Taxonomy" id="317619"/>
    <lineage>
        <taxon>Bacteria</taxon>
        <taxon>Bacillati</taxon>
        <taxon>Cyanobacteriota</taxon>
        <taxon>Cyanophyceae</taxon>
        <taxon>Prochlorotrichales</taxon>
        <taxon>Prochlorotrichaceae</taxon>
        <taxon>Prochlorothrix</taxon>
    </lineage>
</organism>
<reference evidence="4" key="1">
    <citation type="submission" date="2012-04" db="EMBL/GenBank/DDBJ databases">
        <authorList>
            <person name="Borisov I.G."/>
            <person name="Ivanikova N.V."/>
            <person name="Pinevich A.V."/>
        </authorList>
    </citation>
    <scope>NUCLEOTIDE SEQUENCE</scope>
    <source>
        <strain evidence="4">CALU 1027</strain>
    </source>
</reference>
<proteinExistence type="predicted"/>
<protein>
    <submittedName>
        <fullName evidence="4">D-alanyl-D-alanine carboxypeptidase</fullName>
    </submittedName>
</protein>
<dbReference type="InterPro" id="IPR052179">
    <property type="entry name" value="DD-CPase-like"/>
</dbReference>
<keyword evidence="4" id="KW-0121">Carboxypeptidase</keyword>
<dbReference type="Proteomes" id="UP000034681">
    <property type="component" value="Unassembled WGS sequence"/>
</dbReference>
<dbReference type="CDD" id="cd14852">
    <property type="entry name" value="LD-carboxypeptidase"/>
    <property type="match status" value="1"/>
</dbReference>
<dbReference type="InterPro" id="IPR009045">
    <property type="entry name" value="Zn_M74/Hedgehog-like"/>
</dbReference>
<dbReference type="OrthoDB" id="9792074at2"/>
<keyword evidence="2" id="KW-0812">Transmembrane</keyword>
<keyword evidence="2" id="KW-1133">Transmembrane helix</keyword>
<dbReference type="Pfam" id="PF02557">
    <property type="entry name" value="VanY"/>
    <property type="match status" value="1"/>
</dbReference>
<dbReference type="EMBL" id="AJTX02000006">
    <property type="protein sequence ID" value="KKI99263.1"/>
    <property type="molecule type" value="Genomic_DNA"/>
</dbReference>
<dbReference type="STRING" id="317619.GCA_000332315_02405"/>
<dbReference type="PANTHER" id="PTHR34385:SF1">
    <property type="entry name" value="PEPTIDOGLYCAN L-ALANYL-D-GLUTAMATE ENDOPEPTIDASE CWLK"/>
    <property type="match status" value="1"/>
</dbReference>